<dbReference type="GeneID" id="55849332"/>
<dbReference type="InterPro" id="IPR008979">
    <property type="entry name" value="Galactose-bd-like_sf"/>
</dbReference>
<dbReference type="Proteomes" id="UP000549134">
    <property type="component" value="Unassembled WGS sequence"/>
</dbReference>
<dbReference type="EMBL" id="JACAQK010000020">
    <property type="protein sequence ID" value="NWD38777.1"/>
    <property type="molecule type" value="Genomic_DNA"/>
</dbReference>
<proteinExistence type="predicted"/>
<accession>A0A7Y8AR32</accession>
<name>A0A7Y8AR32_PSETO</name>
<evidence type="ECO:0000313" key="2">
    <source>
        <dbReference type="Proteomes" id="UP000549134"/>
    </source>
</evidence>
<dbReference type="RefSeq" id="WP_016973700.1">
    <property type="nucleotide sequence ID" value="NZ_CP020369.1"/>
</dbReference>
<evidence type="ECO:0000313" key="1">
    <source>
        <dbReference type="EMBL" id="NWD38777.1"/>
    </source>
</evidence>
<dbReference type="AlphaFoldDB" id="A0A7Y8AR32"/>
<protein>
    <submittedName>
        <fullName evidence="1">Uncharacterized protein</fullName>
    </submittedName>
</protein>
<dbReference type="SUPFAM" id="SSF49785">
    <property type="entry name" value="Galactose-binding domain-like"/>
    <property type="match status" value="1"/>
</dbReference>
<reference evidence="1 2" key="1">
    <citation type="submission" date="2020-04" db="EMBL/GenBank/DDBJ databases">
        <title>Molecular characterization of pseudomonads from Agaricus bisporus reveal novel blotch 2 pathogens in Western Europe.</title>
        <authorList>
            <person name="Taparia T."/>
            <person name="Krijger M."/>
            <person name="Haynes E."/>
            <person name="Elpinstone J.G."/>
            <person name="Noble R."/>
            <person name="Van Der Wolf J."/>
        </authorList>
    </citation>
    <scope>NUCLEOTIDE SEQUENCE [LARGE SCALE GENOMIC DNA]</scope>
    <source>
        <strain evidence="1 2">IPO3746</strain>
    </source>
</reference>
<sequence length="259" mass="27620">MLTLPLPRFEFQDSISPIPNLDPDLIQTETARVLLNFPVEAGDQLFLSLNSTVLGGEHNQSFFIARPAPDCVYLVPKSIIEISEGTTVTLLARLRRAGLISGAPSTPVNIKRPPIIVIPPVPPTVWDFTNGFQGWVPQGNYIGGLLHVIGGRVVADLLNSQAGKSHIITRTVQVTAGRVYDVTFEVSGGSSADGSVVFLTVNGARIGTSVQNISTTRQTGTGVFTATTTGNVTLGIFNDAVPQGRHNLSLGNIRMTPRP</sequence>
<gene>
    <name evidence="1" type="ORF">HX787_23265</name>
</gene>
<comment type="caution">
    <text evidence="1">The sequence shown here is derived from an EMBL/GenBank/DDBJ whole genome shotgun (WGS) entry which is preliminary data.</text>
</comment>
<organism evidence="1 2">
    <name type="scientific">Pseudomonas tolaasii</name>
    <dbReference type="NCBI Taxonomy" id="29442"/>
    <lineage>
        <taxon>Bacteria</taxon>
        <taxon>Pseudomonadati</taxon>
        <taxon>Pseudomonadota</taxon>
        <taxon>Gammaproteobacteria</taxon>
        <taxon>Pseudomonadales</taxon>
        <taxon>Pseudomonadaceae</taxon>
        <taxon>Pseudomonas</taxon>
    </lineage>
</organism>
<dbReference type="Gene3D" id="2.60.120.260">
    <property type="entry name" value="Galactose-binding domain-like"/>
    <property type="match status" value="1"/>
</dbReference>